<evidence type="ECO:0000259" key="5">
    <source>
        <dbReference type="PROSITE" id="PS50011"/>
    </source>
</evidence>
<keyword evidence="7" id="KW-1185">Reference proteome</keyword>
<keyword evidence="1" id="KW-0808">Transferase</keyword>
<dbReference type="STRING" id="1123755.SAMN05444714_1842"/>
<dbReference type="PROSITE" id="PS00109">
    <property type="entry name" value="PROTEIN_KINASE_TYR"/>
    <property type="match status" value="1"/>
</dbReference>
<sequence length="632" mass="68269">MSPTSNAELAYDSNEELPSGTKLMSGQYEITGYLNHGGFGLTYLANDSLGRPVVIKECFPQAMCRRSRLAVQARSRAHQKDVESVIRLFIKEAQALSKLEHPNIVGVHQVFEENGTAYMVLDFVDGADLLTYIENPGKQLTPRQIRTTLSKVLDAIAFVHDAGILHRDISPDNIILTKSFEPILIDFGAARQKASKATQALSALRVVKDGYSPQEFYLAGSTQSPSSDLYSLAATFYHLASGEIPPDSQIRLNAHVANEGDPYVPLGNKTDGYDAAFCAAIDKALAILPRDRIQSANEWRHLLEVAQTSKGSRSMPKVPSRRLAEQVRTMKPSRAILPTPTKAAKKKTKRLPALAIGTAALAVLVASSLWAPNGGEASAPVVATSLPEISNANSTEAPAAPVLAPLTDESTTLVVQAPVEPVQQPTPTLVQPSSPTPERLDLRTVWAEGQITIDWHADLPFALDESGTVTWIDGARLDIPAQARLVVVNGLPVNSRDAAMAAIEEAVNNSDGHAVTLNLAWAAPQGADMATTTVAADVVYQTRFENGLAFESRFMDEGWRTELVGLEGNPDVALQMGDEIIALLPENQRLESATALAEFTEQAWAESRTSMQFAVRRNNSLWIADVALKAGD</sequence>
<dbReference type="PROSITE" id="PS50011">
    <property type="entry name" value="PROTEIN_KINASE_DOM"/>
    <property type="match status" value="1"/>
</dbReference>
<protein>
    <submittedName>
        <fullName evidence="6">Serine/threonine protein kinase</fullName>
    </submittedName>
</protein>
<organism evidence="6 7">
    <name type="scientific">Yoonia litorea</name>
    <dbReference type="NCBI Taxonomy" id="1123755"/>
    <lineage>
        <taxon>Bacteria</taxon>
        <taxon>Pseudomonadati</taxon>
        <taxon>Pseudomonadota</taxon>
        <taxon>Alphaproteobacteria</taxon>
        <taxon>Rhodobacterales</taxon>
        <taxon>Paracoccaceae</taxon>
        <taxon>Yoonia</taxon>
    </lineage>
</organism>
<evidence type="ECO:0000313" key="6">
    <source>
        <dbReference type="EMBL" id="SFS15337.1"/>
    </source>
</evidence>
<dbReference type="InterPro" id="IPR008266">
    <property type="entry name" value="Tyr_kinase_AS"/>
</dbReference>
<dbReference type="Gene3D" id="3.30.200.20">
    <property type="entry name" value="Phosphorylase Kinase, domain 1"/>
    <property type="match status" value="1"/>
</dbReference>
<evidence type="ECO:0000256" key="3">
    <source>
        <dbReference type="ARBA" id="ARBA00022777"/>
    </source>
</evidence>
<evidence type="ECO:0000313" key="7">
    <source>
        <dbReference type="Proteomes" id="UP000198926"/>
    </source>
</evidence>
<reference evidence="6 7" key="1">
    <citation type="submission" date="2016-10" db="EMBL/GenBank/DDBJ databases">
        <authorList>
            <person name="de Groot N.N."/>
        </authorList>
    </citation>
    <scope>NUCLEOTIDE SEQUENCE [LARGE SCALE GENOMIC DNA]</scope>
    <source>
        <strain evidence="6 7">DSM 29433</strain>
    </source>
</reference>
<evidence type="ECO:0000256" key="4">
    <source>
        <dbReference type="ARBA" id="ARBA00022840"/>
    </source>
</evidence>
<keyword evidence="4" id="KW-0067">ATP-binding</keyword>
<dbReference type="AlphaFoldDB" id="A0A1I6MIA1"/>
<dbReference type="GO" id="GO:0005524">
    <property type="term" value="F:ATP binding"/>
    <property type="evidence" value="ECO:0007669"/>
    <property type="project" value="UniProtKB-KW"/>
</dbReference>
<dbReference type="Pfam" id="PF00069">
    <property type="entry name" value="Pkinase"/>
    <property type="match status" value="1"/>
</dbReference>
<gene>
    <name evidence="6" type="ORF">SAMN05444714_1842</name>
</gene>
<dbReference type="Gene3D" id="1.10.510.10">
    <property type="entry name" value="Transferase(Phosphotransferase) domain 1"/>
    <property type="match status" value="1"/>
</dbReference>
<evidence type="ECO:0000256" key="1">
    <source>
        <dbReference type="ARBA" id="ARBA00022679"/>
    </source>
</evidence>
<name>A0A1I6MIA1_9RHOB</name>
<proteinExistence type="predicted"/>
<dbReference type="Proteomes" id="UP000198926">
    <property type="component" value="Unassembled WGS sequence"/>
</dbReference>
<dbReference type="InterPro" id="IPR011009">
    <property type="entry name" value="Kinase-like_dom_sf"/>
</dbReference>
<dbReference type="PANTHER" id="PTHR43289:SF6">
    <property type="entry name" value="SERINE_THREONINE-PROTEIN KINASE NEKL-3"/>
    <property type="match status" value="1"/>
</dbReference>
<dbReference type="GO" id="GO:0004674">
    <property type="term" value="F:protein serine/threonine kinase activity"/>
    <property type="evidence" value="ECO:0007669"/>
    <property type="project" value="UniProtKB-KW"/>
</dbReference>
<dbReference type="CDD" id="cd14014">
    <property type="entry name" value="STKc_PknB_like"/>
    <property type="match status" value="1"/>
</dbReference>
<keyword evidence="6" id="KW-0723">Serine/threonine-protein kinase</keyword>
<dbReference type="EMBL" id="FOZM01000001">
    <property type="protein sequence ID" value="SFS15337.1"/>
    <property type="molecule type" value="Genomic_DNA"/>
</dbReference>
<evidence type="ECO:0000256" key="2">
    <source>
        <dbReference type="ARBA" id="ARBA00022741"/>
    </source>
</evidence>
<dbReference type="PANTHER" id="PTHR43289">
    <property type="entry name" value="MITOGEN-ACTIVATED PROTEIN KINASE KINASE KINASE 20-RELATED"/>
    <property type="match status" value="1"/>
</dbReference>
<keyword evidence="2" id="KW-0547">Nucleotide-binding</keyword>
<keyword evidence="3 6" id="KW-0418">Kinase</keyword>
<dbReference type="InterPro" id="IPR000719">
    <property type="entry name" value="Prot_kinase_dom"/>
</dbReference>
<feature type="domain" description="Protein kinase" evidence="5">
    <location>
        <begin position="28"/>
        <end position="304"/>
    </location>
</feature>
<dbReference type="OrthoDB" id="9801841at2"/>
<accession>A0A1I6MIA1</accession>
<dbReference type="SUPFAM" id="SSF56112">
    <property type="entry name" value="Protein kinase-like (PK-like)"/>
    <property type="match status" value="1"/>
</dbReference>